<name>A0ABT2GPC8_9MICO</name>
<accession>A0ABT2GPC8</accession>
<protein>
    <submittedName>
        <fullName evidence="2">MBL fold metallo-hydrolase</fullName>
    </submittedName>
</protein>
<dbReference type="EMBL" id="JANLCM010000001">
    <property type="protein sequence ID" value="MCS5717966.1"/>
    <property type="molecule type" value="Genomic_DNA"/>
</dbReference>
<sequence>MKLRLGGTVRRITDRCFQLDHSKGSNGYVVVGEGRAAVIDPGLASGVAHLVTELRDAESQTGPITDIVLTHYDPDHAGAAARLQQELDVPVWMGAADADILSGEKEAPSGVRRFLNAMARVRNPAEVRQFREPAGDPHHESEVFPGLAVIPTPGHTPGHVALQWGPVLFVGDAVTVSKEGVLRQFSRGPLISDKAVAVASEAVLNERIESTGIEWICAGHNPPTRVASAALD</sequence>
<feature type="domain" description="Metallo-beta-lactamase" evidence="1">
    <location>
        <begin position="24"/>
        <end position="220"/>
    </location>
</feature>
<dbReference type="Proteomes" id="UP001165584">
    <property type="component" value="Unassembled WGS sequence"/>
</dbReference>
<comment type="caution">
    <text evidence="2">The sequence shown here is derived from an EMBL/GenBank/DDBJ whole genome shotgun (WGS) entry which is preliminary data.</text>
</comment>
<dbReference type="InterPro" id="IPR050855">
    <property type="entry name" value="NDM-1-like"/>
</dbReference>
<dbReference type="SMART" id="SM00849">
    <property type="entry name" value="Lactamase_B"/>
    <property type="match status" value="1"/>
</dbReference>
<organism evidence="2 3">
    <name type="scientific">Herbiconiux aconitum</name>
    <dbReference type="NCBI Taxonomy" id="2970913"/>
    <lineage>
        <taxon>Bacteria</taxon>
        <taxon>Bacillati</taxon>
        <taxon>Actinomycetota</taxon>
        <taxon>Actinomycetes</taxon>
        <taxon>Micrococcales</taxon>
        <taxon>Microbacteriaceae</taxon>
        <taxon>Herbiconiux</taxon>
    </lineage>
</organism>
<proteinExistence type="predicted"/>
<keyword evidence="3" id="KW-1185">Reference proteome</keyword>
<evidence type="ECO:0000313" key="3">
    <source>
        <dbReference type="Proteomes" id="UP001165584"/>
    </source>
</evidence>
<dbReference type="InterPro" id="IPR036866">
    <property type="entry name" value="RibonucZ/Hydroxyglut_hydro"/>
</dbReference>
<dbReference type="RefSeq" id="WP_259506613.1">
    <property type="nucleotide sequence ID" value="NZ_JANLCM010000001.1"/>
</dbReference>
<dbReference type="Gene3D" id="3.60.15.10">
    <property type="entry name" value="Ribonuclease Z/Hydroxyacylglutathione hydrolase-like"/>
    <property type="match status" value="1"/>
</dbReference>
<dbReference type="SUPFAM" id="SSF56281">
    <property type="entry name" value="Metallo-hydrolase/oxidoreductase"/>
    <property type="match status" value="1"/>
</dbReference>
<evidence type="ECO:0000313" key="2">
    <source>
        <dbReference type="EMBL" id="MCS5717966.1"/>
    </source>
</evidence>
<dbReference type="PANTHER" id="PTHR42951">
    <property type="entry name" value="METALLO-BETA-LACTAMASE DOMAIN-CONTAINING"/>
    <property type="match status" value="1"/>
</dbReference>
<dbReference type="Pfam" id="PF00753">
    <property type="entry name" value="Lactamase_B"/>
    <property type="match status" value="1"/>
</dbReference>
<evidence type="ECO:0000259" key="1">
    <source>
        <dbReference type="SMART" id="SM00849"/>
    </source>
</evidence>
<gene>
    <name evidence="2" type="ORF">N1027_07430</name>
</gene>
<reference evidence="2" key="1">
    <citation type="submission" date="2022-08" db="EMBL/GenBank/DDBJ databases">
        <authorList>
            <person name="Deng Y."/>
            <person name="Han X.-F."/>
            <person name="Zhang Y.-Q."/>
        </authorList>
    </citation>
    <scope>NUCLEOTIDE SEQUENCE</scope>
    <source>
        <strain evidence="2">CPCC 205763</strain>
    </source>
</reference>
<dbReference type="InterPro" id="IPR001279">
    <property type="entry name" value="Metallo-B-lactamas"/>
</dbReference>